<dbReference type="CDD" id="cd00082">
    <property type="entry name" value="HisKA"/>
    <property type="match status" value="1"/>
</dbReference>
<keyword evidence="5" id="KW-0808">Transferase</keyword>
<evidence type="ECO:0000259" key="12">
    <source>
        <dbReference type="PROSITE" id="PS50109"/>
    </source>
</evidence>
<dbReference type="GO" id="GO:0000155">
    <property type="term" value="F:phosphorelay sensor kinase activity"/>
    <property type="evidence" value="ECO:0007669"/>
    <property type="project" value="InterPro"/>
</dbReference>
<dbReference type="InterPro" id="IPR036890">
    <property type="entry name" value="HATPase_C_sf"/>
</dbReference>
<dbReference type="AlphaFoldDB" id="A0A8J7SEG9"/>
<evidence type="ECO:0000256" key="2">
    <source>
        <dbReference type="ARBA" id="ARBA00004370"/>
    </source>
</evidence>
<evidence type="ECO:0000256" key="6">
    <source>
        <dbReference type="ARBA" id="ARBA00022692"/>
    </source>
</evidence>
<dbReference type="EC" id="2.7.13.3" evidence="3"/>
<keyword evidence="10 11" id="KW-0472">Membrane</keyword>
<evidence type="ECO:0000313" key="14">
    <source>
        <dbReference type="EMBL" id="MBK0399808.1"/>
    </source>
</evidence>
<dbReference type="InterPro" id="IPR003660">
    <property type="entry name" value="HAMP_dom"/>
</dbReference>
<dbReference type="Pfam" id="PF08521">
    <property type="entry name" value="2CSK_N"/>
    <property type="match status" value="1"/>
</dbReference>
<dbReference type="Proteomes" id="UP000655420">
    <property type="component" value="Unassembled WGS sequence"/>
</dbReference>
<keyword evidence="15" id="KW-1185">Reference proteome</keyword>
<dbReference type="PROSITE" id="PS50109">
    <property type="entry name" value="HIS_KIN"/>
    <property type="match status" value="1"/>
</dbReference>
<keyword evidence="7 14" id="KW-0418">Kinase</keyword>
<dbReference type="Gene3D" id="3.30.565.10">
    <property type="entry name" value="Histidine kinase-like ATPase, C-terminal domain"/>
    <property type="match status" value="1"/>
</dbReference>
<sequence length="464" mass="48471">MTERAPSIAVRLGLAVALVLAVGGLGAALAALAYGREAAREAYDRLLAGAAFDIARSVSVSAGAVAVDIPVSAFELLALAPEDRVVYRVIDREGATVTGYDLVPPPPRASQGAEVAFYGAEFGGEPVRLAAVRRRFAERAYSGEVAVVVGHTLRARSTLAWDIARKAMWLAAAGGLCLVVLTAAAVRSALGPLRRVEAALAGRRPEDLSPLDVETPREIRATVGAINGFMARLARRMDAMQAYIADAAHQLRTPVAALSAQAELAAEEADPERLRALAARIRGCAAGLGRLTDQLLNQALVMHRADAVPREELDLRMVAIRVAEASDHDLASTPEDLRLDLPEDRVSVEGDALSLIEATKNLVNNALRYGVPPVTITVRAPGAIDVTDRGAGLPEATWEQAGQRFARSEANAQGGAGIGLAIVRAVAEAHGGRMVFSRPARGGFRATLDLGAAALGDGAKGGPQ</sequence>
<dbReference type="InterPro" id="IPR050428">
    <property type="entry name" value="TCS_sensor_his_kinase"/>
</dbReference>
<evidence type="ECO:0000256" key="10">
    <source>
        <dbReference type="ARBA" id="ARBA00023136"/>
    </source>
</evidence>
<dbReference type="Pfam" id="PF02518">
    <property type="entry name" value="HATPase_c"/>
    <property type="match status" value="1"/>
</dbReference>
<evidence type="ECO:0000256" key="9">
    <source>
        <dbReference type="ARBA" id="ARBA00023012"/>
    </source>
</evidence>
<dbReference type="Pfam" id="PF00512">
    <property type="entry name" value="HisKA"/>
    <property type="match status" value="1"/>
</dbReference>
<dbReference type="SUPFAM" id="SSF55874">
    <property type="entry name" value="ATPase domain of HSP90 chaperone/DNA topoisomerase II/histidine kinase"/>
    <property type="match status" value="1"/>
</dbReference>
<keyword evidence="9" id="KW-0902">Two-component regulatory system</keyword>
<dbReference type="PRINTS" id="PR00344">
    <property type="entry name" value="BCTRLSENSOR"/>
</dbReference>
<dbReference type="Gene3D" id="1.10.287.130">
    <property type="match status" value="1"/>
</dbReference>
<proteinExistence type="predicted"/>
<evidence type="ECO:0000256" key="1">
    <source>
        <dbReference type="ARBA" id="ARBA00000085"/>
    </source>
</evidence>
<feature type="domain" description="Histidine kinase" evidence="12">
    <location>
        <begin position="246"/>
        <end position="454"/>
    </location>
</feature>
<evidence type="ECO:0000256" key="4">
    <source>
        <dbReference type="ARBA" id="ARBA00022553"/>
    </source>
</evidence>
<dbReference type="RefSeq" id="WP_200609996.1">
    <property type="nucleotide sequence ID" value="NZ_JAEHHL010000006.1"/>
</dbReference>
<evidence type="ECO:0000313" key="15">
    <source>
        <dbReference type="Proteomes" id="UP000655420"/>
    </source>
</evidence>
<dbReference type="InterPro" id="IPR005467">
    <property type="entry name" value="His_kinase_dom"/>
</dbReference>
<name>A0A8J7SEG9_9RHOB</name>
<comment type="subcellular location">
    <subcellularLocation>
        <location evidence="2">Membrane</location>
    </subcellularLocation>
</comment>
<dbReference type="PROSITE" id="PS50885">
    <property type="entry name" value="HAMP"/>
    <property type="match status" value="1"/>
</dbReference>
<dbReference type="InterPro" id="IPR003661">
    <property type="entry name" value="HisK_dim/P_dom"/>
</dbReference>
<reference evidence="14" key="1">
    <citation type="submission" date="2020-12" db="EMBL/GenBank/DDBJ databases">
        <title>Bacterial taxonomy.</title>
        <authorList>
            <person name="Pan X."/>
        </authorList>
    </citation>
    <scope>NUCLEOTIDE SEQUENCE</scope>
    <source>
        <strain evidence="14">M0105</strain>
    </source>
</reference>
<evidence type="ECO:0000256" key="8">
    <source>
        <dbReference type="ARBA" id="ARBA00022989"/>
    </source>
</evidence>
<dbReference type="EMBL" id="JAEHHL010000006">
    <property type="protein sequence ID" value="MBK0399808.1"/>
    <property type="molecule type" value="Genomic_DNA"/>
</dbReference>
<keyword evidence="6 11" id="KW-0812">Transmembrane</keyword>
<keyword evidence="4" id="KW-0597">Phosphoprotein</keyword>
<feature type="transmembrane region" description="Helical" evidence="11">
    <location>
        <begin position="12"/>
        <end position="34"/>
    </location>
</feature>
<dbReference type="InterPro" id="IPR013727">
    <property type="entry name" value="2CSK_N"/>
</dbReference>
<evidence type="ECO:0000256" key="11">
    <source>
        <dbReference type="SAM" id="Phobius"/>
    </source>
</evidence>
<protein>
    <recommendedName>
        <fullName evidence="3">histidine kinase</fullName>
        <ecNumber evidence="3">2.7.13.3</ecNumber>
    </recommendedName>
</protein>
<gene>
    <name evidence="14" type="ORF">H0I76_11455</name>
</gene>
<dbReference type="SUPFAM" id="SSF47384">
    <property type="entry name" value="Homodimeric domain of signal transducing histidine kinase"/>
    <property type="match status" value="1"/>
</dbReference>
<dbReference type="SMART" id="SM00388">
    <property type="entry name" value="HisKA"/>
    <property type="match status" value="1"/>
</dbReference>
<dbReference type="SMART" id="SM00387">
    <property type="entry name" value="HATPase_c"/>
    <property type="match status" value="1"/>
</dbReference>
<dbReference type="InterPro" id="IPR004358">
    <property type="entry name" value="Sig_transdc_His_kin-like_C"/>
</dbReference>
<evidence type="ECO:0000256" key="3">
    <source>
        <dbReference type="ARBA" id="ARBA00012438"/>
    </source>
</evidence>
<dbReference type="GO" id="GO:0005886">
    <property type="term" value="C:plasma membrane"/>
    <property type="evidence" value="ECO:0007669"/>
    <property type="project" value="TreeGrafter"/>
</dbReference>
<feature type="domain" description="HAMP" evidence="13">
    <location>
        <begin position="187"/>
        <end position="238"/>
    </location>
</feature>
<comment type="catalytic activity">
    <reaction evidence="1">
        <text>ATP + protein L-histidine = ADP + protein N-phospho-L-histidine.</text>
        <dbReference type="EC" id="2.7.13.3"/>
    </reaction>
</comment>
<evidence type="ECO:0000256" key="7">
    <source>
        <dbReference type="ARBA" id="ARBA00022777"/>
    </source>
</evidence>
<dbReference type="InterPro" id="IPR003594">
    <property type="entry name" value="HATPase_dom"/>
</dbReference>
<evidence type="ECO:0000256" key="5">
    <source>
        <dbReference type="ARBA" id="ARBA00022679"/>
    </source>
</evidence>
<organism evidence="14 15">
    <name type="scientific">Thermohalobaculum xanthum</name>
    <dbReference type="NCBI Taxonomy" id="2753746"/>
    <lineage>
        <taxon>Bacteria</taxon>
        <taxon>Pseudomonadati</taxon>
        <taxon>Pseudomonadota</taxon>
        <taxon>Alphaproteobacteria</taxon>
        <taxon>Rhodobacterales</taxon>
        <taxon>Paracoccaceae</taxon>
        <taxon>Thermohalobaculum</taxon>
    </lineage>
</organism>
<accession>A0A8J7SEG9</accession>
<dbReference type="PANTHER" id="PTHR45436:SF1">
    <property type="entry name" value="SENSOR PROTEIN QSEC"/>
    <property type="match status" value="1"/>
</dbReference>
<dbReference type="InterPro" id="IPR036097">
    <property type="entry name" value="HisK_dim/P_sf"/>
</dbReference>
<comment type="caution">
    <text evidence="14">The sequence shown here is derived from an EMBL/GenBank/DDBJ whole genome shotgun (WGS) entry which is preliminary data.</text>
</comment>
<evidence type="ECO:0000259" key="13">
    <source>
        <dbReference type="PROSITE" id="PS50885"/>
    </source>
</evidence>
<dbReference type="PANTHER" id="PTHR45436">
    <property type="entry name" value="SENSOR HISTIDINE KINASE YKOH"/>
    <property type="match status" value="1"/>
</dbReference>
<keyword evidence="8 11" id="KW-1133">Transmembrane helix</keyword>